<keyword evidence="8" id="KW-0132">Cell division</keyword>
<feature type="compositionally biased region" description="Low complexity" evidence="16">
    <location>
        <begin position="265"/>
        <end position="274"/>
    </location>
</feature>
<feature type="compositionally biased region" description="Low complexity" evidence="16">
    <location>
        <begin position="420"/>
        <end position="431"/>
    </location>
</feature>
<feature type="region of interest" description="Disordered" evidence="16">
    <location>
        <begin position="112"/>
        <end position="148"/>
    </location>
</feature>
<comment type="subcellular location">
    <subcellularLocation>
        <location evidence="3">Chromosome</location>
        <location evidence="3">Centromere</location>
        <location evidence="3">Kinetochore</location>
    </subcellularLocation>
    <subcellularLocation>
        <location evidence="2">Cytoplasm</location>
        <location evidence="2">Cytoskeleton</location>
        <location evidence="2">Spindle</location>
    </subcellularLocation>
    <subcellularLocation>
        <location evidence="1">Nucleus</location>
    </subcellularLocation>
</comment>
<evidence type="ECO:0000313" key="17">
    <source>
        <dbReference type="EMBL" id="CAA7265876.1"/>
    </source>
</evidence>
<keyword evidence="14" id="KW-0131">Cell cycle</keyword>
<protein>
    <recommendedName>
        <fullName evidence="5">DASH complex subunit ASK1</fullName>
    </recommendedName>
</protein>
<name>A0A8S0WU79_CYCAE</name>
<dbReference type="GO" id="GO:0008608">
    <property type="term" value="P:attachment of spindle microtubules to kinetochore"/>
    <property type="evidence" value="ECO:0007669"/>
    <property type="project" value="InterPro"/>
</dbReference>
<dbReference type="InterPro" id="IPR013964">
    <property type="entry name" value="DASH_Ask1"/>
</dbReference>
<sequence>MASSSQTPIPPNPTRWKPNVDPASIIIPGLDTTASAIDQIEQIEQLITIKLQNIDENFSRIHNVLANKLLPAVKRYSVGTEPVREAAKFWTSFYEQAAQIRIPTYDDYSTVNEVPSERDEHSTQEHTSHESRDQLTPSQAVYEPSVVTSETSFLPGQGAISSTPATARLASVHDSFASQASEEPSWSRSLESPLVRLNREISNLNQPEESMTPSTSQSVDSLIDEDESNVTLQQHTSQIPQSNKGKGKETQPLLKNLLRHNLYSASDSSSFESSLKPVSPLKFRGKPKTPTINKTLNPYLSSAGSSVNWSGVVDLRDPSVLTPQKHRPGKPGPSKTTTPRPEEDTDDESFDGLPPGMSPPVLMSPARPPRSSAELGLLKLGQTPSKDFSARIQRDILRSAQRQTAHRVPHAHDHARREPSTSMSTITTPPSLSRYKRPGENSTTNSSVTKDESLESMIRHIRSDIRSGIGATPGASTTPGLRLRPRAAFTKSGAAPPPTPPSIQARPMEQPHFPPPAARKPDPPSEPATPLFEHVQQHQQLQEDLDSDSDSMDEINNTAHPSAAFLMASQRATYDDDSFGSSNHSSDSLVDEVVDPGVVPVHPFAAGESVEDDGFDDDLSDDGPGVRGAYQEETVFGAPPAQRGQASRQSDGQGLRMLGEDLLQDTIGIGAQIAASGRIEESPTPAAWAR</sequence>
<dbReference type="GO" id="GO:0072686">
    <property type="term" value="C:mitotic spindle"/>
    <property type="evidence" value="ECO:0007669"/>
    <property type="project" value="InterPro"/>
</dbReference>
<keyword evidence="11" id="KW-0995">Kinetochore</keyword>
<evidence type="ECO:0000256" key="3">
    <source>
        <dbReference type="ARBA" id="ARBA00004629"/>
    </source>
</evidence>
<keyword evidence="6" id="KW-0158">Chromosome</keyword>
<feature type="region of interest" description="Disordered" evidence="16">
    <location>
        <begin position="319"/>
        <end position="372"/>
    </location>
</feature>
<feature type="compositionally biased region" description="Polar residues" evidence="16">
    <location>
        <begin position="229"/>
        <end position="244"/>
    </location>
</feature>
<evidence type="ECO:0000256" key="5">
    <source>
        <dbReference type="ARBA" id="ARBA00014520"/>
    </source>
</evidence>
<evidence type="ECO:0000256" key="12">
    <source>
        <dbReference type="ARBA" id="ARBA00023212"/>
    </source>
</evidence>
<gene>
    <name evidence="17" type="ORF">AAE3_LOCUS8110</name>
</gene>
<dbReference type="GO" id="GO:0051301">
    <property type="term" value="P:cell division"/>
    <property type="evidence" value="ECO:0007669"/>
    <property type="project" value="UniProtKB-KW"/>
</dbReference>
<dbReference type="GO" id="GO:0005874">
    <property type="term" value="C:microtubule"/>
    <property type="evidence" value="ECO:0007669"/>
    <property type="project" value="UniProtKB-KW"/>
</dbReference>
<keyword evidence="7" id="KW-0963">Cytoplasm</keyword>
<feature type="region of interest" description="Disordered" evidence="16">
    <location>
        <begin position="400"/>
        <end position="454"/>
    </location>
</feature>
<evidence type="ECO:0000256" key="14">
    <source>
        <dbReference type="ARBA" id="ARBA00023306"/>
    </source>
</evidence>
<evidence type="ECO:0000256" key="6">
    <source>
        <dbReference type="ARBA" id="ARBA00022454"/>
    </source>
</evidence>
<organism evidence="17 18">
    <name type="scientific">Cyclocybe aegerita</name>
    <name type="common">Black poplar mushroom</name>
    <name type="synonym">Agrocybe aegerita</name>
    <dbReference type="NCBI Taxonomy" id="1973307"/>
    <lineage>
        <taxon>Eukaryota</taxon>
        <taxon>Fungi</taxon>
        <taxon>Dikarya</taxon>
        <taxon>Basidiomycota</taxon>
        <taxon>Agaricomycotina</taxon>
        <taxon>Agaricomycetes</taxon>
        <taxon>Agaricomycetidae</taxon>
        <taxon>Agaricales</taxon>
        <taxon>Agaricineae</taxon>
        <taxon>Bolbitiaceae</taxon>
        <taxon>Cyclocybe</taxon>
    </lineage>
</organism>
<feature type="compositionally biased region" description="Basic and acidic residues" evidence="16">
    <location>
        <begin position="410"/>
        <end position="419"/>
    </location>
</feature>
<evidence type="ECO:0000256" key="15">
    <source>
        <dbReference type="ARBA" id="ARBA00023328"/>
    </source>
</evidence>
<feature type="region of interest" description="Disordered" evidence="16">
    <location>
        <begin position="606"/>
        <end position="657"/>
    </location>
</feature>
<proteinExistence type="inferred from homology"/>
<feature type="compositionally biased region" description="Acidic residues" evidence="16">
    <location>
        <begin position="609"/>
        <end position="621"/>
    </location>
</feature>
<feature type="region of interest" description="Disordered" evidence="16">
    <location>
        <begin position="227"/>
        <end position="249"/>
    </location>
</feature>
<dbReference type="OrthoDB" id="5573898at2759"/>
<feature type="compositionally biased region" description="Basic and acidic residues" evidence="16">
    <location>
        <begin position="115"/>
        <end position="133"/>
    </location>
</feature>
<evidence type="ECO:0000256" key="9">
    <source>
        <dbReference type="ARBA" id="ARBA00022701"/>
    </source>
</evidence>
<keyword evidence="12" id="KW-0206">Cytoskeleton</keyword>
<keyword evidence="15" id="KW-0137">Centromere</keyword>
<evidence type="ECO:0000256" key="2">
    <source>
        <dbReference type="ARBA" id="ARBA00004186"/>
    </source>
</evidence>
<dbReference type="EMBL" id="CACVBS010000051">
    <property type="protein sequence ID" value="CAA7265876.1"/>
    <property type="molecule type" value="Genomic_DNA"/>
</dbReference>
<evidence type="ECO:0000256" key="4">
    <source>
        <dbReference type="ARBA" id="ARBA00010731"/>
    </source>
</evidence>
<dbReference type="PANTHER" id="PTHR28200">
    <property type="entry name" value="DASH COMPLEX SUBUNIT ASK1"/>
    <property type="match status" value="1"/>
</dbReference>
<dbReference type="AlphaFoldDB" id="A0A8S0WU79"/>
<feature type="region of interest" description="Disordered" evidence="16">
    <location>
        <begin position="265"/>
        <end position="300"/>
    </location>
</feature>
<evidence type="ECO:0000313" key="18">
    <source>
        <dbReference type="Proteomes" id="UP000467700"/>
    </source>
</evidence>
<evidence type="ECO:0000256" key="10">
    <source>
        <dbReference type="ARBA" id="ARBA00022776"/>
    </source>
</evidence>
<dbReference type="Proteomes" id="UP000467700">
    <property type="component" value="Unassembled WGS sequence"/>
</dbReference>
<evidence type="ECO:0000256" key="13">
    <source>
        <dbReference type="ARBA" id="ARBA00023242"/>
    </source>
</evidence>
<dbReference type="GO" id="GO:0044732">
    <property type="term" value="C:mitotic spindle pole body"/>
    <property type="evidence" value="ECO:0007669"/>
    <property type="project" value="TreeGrafter"/>
</dbReference>
<dbReference type="PANTHER" id="PTHR28200:SF1">
    <property type="entry name" value="DASH COMPLEX SUBUNIT ASK1"/>
    <property type="match status" value="1"/>
</dbReference>
<feature type="compositionally biased region" description="Polar residues" evidence="16">
    <location>
        <begin position="290"/>
        <end position="300"/>
    </location>
</feature>
<dbReference type="Pfam" id="PF08655">
    <property type="entry name" value="DASH_Ask1"/>
    <property type="match status" value="1"/>
</dbReference>
<feature type="region of interest" description="Disordered" evidence="16">
    <location>
        <begin position="490"/>
        <end position="530"/>
    </location>
</feature>
<reference evidence="17 18" key="1">
    <citation type="submission" date="2020-01" db="EMBL/GenBank/DDBJ databases">
        <authorList>
            <person name="Gupta K D."/>
        </authorList>
    </citation>
    <scope>NUCLEOTIDE SEQUENCE [LARGE SCALE GENOMIC DNA]</scope>
</reference>
<evidence type="ECO:0000256" key="8">
    <source>
        <dbReference type="ARBA" id="ARBA00022618"/>
    </source>
</evidence>
<keyword evidence="18" id="KW-1185">Reference proteome</keyword>
<evidence type="ECO:0000256" key="7">
    <source>
        <dbReference type="ARBA" id="ARBA00022490"/>
    </source>
</evidence>
<comment type="caution">
    <text evidence="17">The sequence shown here is derived from an EMBL/GenBank/DDBJ whole genome shotgun (WGS) entry which is preliminary data.</text>
</comment>
<keyword evidence="13" id="KW-0539">Nucleus</keyword>
<evidence type="ECO:0000256" key="11">
    <source>
        <dbReference type="ARBA" id="ARBA00022838"/>
    </source>
</evidence>
<feature type="compositionally biased region" description="Polar residues" evidence="16">
    <location>
        <begin position="203"/>
        <end position="220"/>
    </location>
</feature>
<comment type="similarity">
    <text evidence="4">Belongs to the DASH complex ASK1 family.</text>
</comment>
<evidence type="ECO:0000256" key="1">
    <source>
        <dbReference type="ARBA" id="ARBA00004123"/>
    </source>
</evidence>
<dbReference type="GO" id="GO:0042729">
    <property type="term" value="C:DASH complex"/>
    <property type="evidence" value="ECO:0007669"/>
    <property type="project" value="InterPro"/>
</dbReference>
<feature type="region of interest" description="Disordered" evidence="16">
    <location>
        <begin position="203"/>
        <end position="222"/>
    </location>
</feature>
<accession>A0A8S0WU79</accession>
<evidence type="ECO:0000256" key="16">
    <source>
        <dbReference type="SAM" id="MobiDB-lite"/>
    </source>
</evidence>
<keyword evidence="10" id="KW-0498">Mitosis</keyword>
<keyword evidence="9" id="KW-0493">Microtubule</keyword>